<dbReference type="Pfam" id="PF09619">
    <property type="entry name" value="YscW"/>
    <property type="match status" value="1"/>
</dbReference>
<gene>
    <name evidence="6" type="ORF">SAMN05421823_11339</name>
</gene>
<dbReference type="PANTHER" id="PTHR38013">
    <property type="entry name" value="GLYCOPROTEIN/POLYSACCHARIDE METABOLISM"/>
    <property type="match status" value="1"/>
</dbReference>
<evidence type="ECO:0000256" key="4">
    <source>
        <dbReference type="ARBA" id="ARBA00023288"/>
    </source>
</evidence>
<sequence length="327" mass="36204">MGFIRFFAFLSIGVSLLSAGCGSGGRQDAATDSLRVSGTISYRPRVELPPHAVAYVRLVDASLPENETPPLREVRINSPRHVPIRFEFQVADADLSPTHTYALHARITDGNQQVLWATTEPVTIPLVGHHSPLTVEVTRVQADKAPQAFVFNCDSVQMTVRMEGENAQLLWNDQTIHLKRAEAASGAKYTNDSVMFWNKGESASLVIQDAAYQNCQLMEGPWEEAERRGVAFRAVGQEPGWNLEITDDSLHFLTDYGASVYHFSIQDRENNADAAVSRYHSAQAGHRLEVVLEGLPCQDAMSGEEYNTSVTVRLDEREFKGCGRALL</sequence>
<keyword evidence="2" id="KW-0472">Membrane</keyword>
<evidence type="ECO:0000313" key="6">
    <source>
        <dbReference type="EMBL" id="SDM40708.1"/>
    </source>
</evidence>
<dbReference type="InterPro" id="IPR036328">
    <property type="entry name" value="MliC_sf"/>
</dbReference>
<evidence type="ECO:0000313" key="7">
    <source>
        <dbReference type="Proteomes" id="UP000198510"/>
    </source>
</evidence>
<dbReference type="STRING" id="1075417.SAMN05421823_11339"/>
<dbReference type="Proteomes" id="UP000198510">
    <property type="component" value="Unassembled WGS sequence"/>
</dbReference>
<dbReference type="InterPro" id="IPR018660">
    <property type="entry name" value="MliC"/>
</dbReference>
<dbReference type="EMBL" id="FNFO01000013">
    <property type="protein sequence ID" value="SDM40708.1"/>
    <property type="molecule type" value="Genomic_DNA"/>
</dbReference>
<reference evidence="6 7" key="1">
    <citation type="submission" date="2016-10" db="EMBL/GenBank/DDBJ databases">
        <authorList>
            <person name="de Groot N.N."/>
        </authorList>
    </citation>
    <scope>NUCLEOTIDE SEQUENCE [LARGE SCALE GENOMIC DNA]</scope>
    <source>
        <strain evidence="6 7">DSM 25186</strain>
    </source>
</reference>
<keyword evidence="4 6" id="KW-0449">Lipoprotein</keyword>
<dbReference type="AlphaFoldDB" id="A0A1G9SZ49"/>
<keyword evidence="1" id="KW-0732">Signal</keyword>
<dbReference type="Gene3D" id="2.40.128.200">
    <property type="match status" value="1"/>
</dbReference>
<dbReference type="OrthoDB" id="5348860at2"/>
<keyword evidence="7" id="KW-1185">Reference proteome</keyword>
<evidence type="ECO:0000256" key="2">
    <source>
        <dbReference type="ARBA" id="ARBA00023136"/>
    </source>
</evidence>
<name>A0A1G9SZ49_9BACT</name>
<organism evidence="6 7">
    <name type="scientific">Catalinimonas alkaloidigena</name>
    <dbReference type="NCBI Taxonomy" id="1075417"/>
    <lineage>
        <taxon>Bacteria</taxon>
        <taxon>Pseudomonadati</taxon>
        <taxon>Bacteroidota</taxon>
        <taxon>Cytophagia</taxon>
        <taxon>Cytophagales</taxon>
        <taxon>Catalimonadaceae</taxon>
        <taxon>Catalinimonas</taxon>
    </lineage>
</organism>
<evidence type="ECO:0000256" key="3">
    <source>
        <dbReference type="ARBA" id="ARBA00023139"/>
    </source>
</evidence>
<dbReference type="RefSeq" id="WP_089687438.1">
    <property type="nucleotide sequence ID" value="NZ_FNFO01000013.1"/>
</dbReference>
<dbReference type="InterPro" id="IPR039366">
    <property type="entry name" value="Pilotin"/>
</dbReference>
<evidence type="ECO:0000259" key="5">
    <source>
        <dbReference type="Pfam" id="PF09864"/>
    </source>
</evidence>
<dbReference type="PANTHER" id="PTHR38013:SF1">
    <property type="entry name" value="GLYCOPROTEIN_POLYSACCHARIDE METABOLISM"/>
    <property type="match status" value="1"/>
</dbReference>
<dbReference type="InterPro" id="IPR053196">
    <property type="entry name" value="Lipoprotein_YbaY-like"/>
</dbReference>
<dbReference type="Pfam" id="PF09864">
    <property type="entry name" value="MliC"/>
    <property type="match status" value="1"/>
</dbReference>
<proteinExistence type="predicted"/>
<keyword evidence="3" id="KW-0564">Palmitate</keyword>
<dbReference type="SUPFAM" id="SSF141488">
    <property type="entry name" value="YdhA-like"/>
    <property type="match status" value="1"/>
</dbReference>
<protein>
    <submittedName>
        <fullName evidence="6">Uncharacterized lipoprotein YbaY</fullName>
    </submittedName>
</protein>
<evidence type="ECO:0000256" key="1">
    <source>
        <dbReference type="ARBA" id="ARBA00022729"/>
    </source>
</evidence>
<dbReference type="PROSITE" id="PS51257">
    <property type="entry name" value="PROKAR_LIPOPROTEIN"/>
    <property type="match status" value="1"/>
</dbReference>
<accession>A0A1G9SZ49</accession>
<feature type="domain" description="C-type lysozyme inhibitor" evidence="5">
    <location>
        <begin position="151"/>
        <end position="211"/>
    </location>
</feature>